<feature type="region of interest" description="Disordered" evidence="1">
    <location>
        <begin position="20"/>
        <end position="53"/>
    </location>
</feature>
<reference evidence="3" key="1">
    <citation type="submission" date="2022-11" db="UniProtKB">
        <authorList>
            <consortium name="WormBaseParasite"/>
        </authorList>
    </citation>
    <scope>IDENTIFICATION</scope>
</reference>
<sequence>MSSTPSIFNFFKKNVHKSECRIQPEMHTPNESEDRRISMTSTNSLPVDMSSSKKKLCQRRSSMHISQIKGLSCCVEEENIETHMWGDSPGQSSTSSGYSSATTFRARSWTTSSTASTQQYSNSPNSVPTASEPNFVGGHWEDVLHARGNTQAYLLSLVAPTKRILIHDPLRNKVSVYSDWSNNPAQDGSYPNSI</sequence>
<evidence type="ECO:0000313" key="3">
    <source>
        <dbReference type="WBParaSite" id="jg13177"/>
    </source>
</evidence>
<keyword evidence="2" id="KW-1185">Reference proteome</keyword>
<feature type="compositionally biased region" description="Basic and acidic residues" evidence="1">
    <location>
        <begin position="20"/>
        <end position="37"/>
    </location>
</feature>
<evidence type="ECO:0000313" key="2">
    <source>
        <dbReference type="Proteomes" id="UP000887574"/>
    </source>
</evidence>
<dbReference type="Proteomes" id="UP000887574">
    <property type="component" value="Unplaced"/>
</dbReference>
<name>A0A915CVX0_9BILA</name>
<protein>
    <submittedName>
        <fullName evidence="3">Uncharacterized protein</fullName>
    </submittedName>
</protein>
<dbReference type="WBParaSite" id="jg13177">
    <property type="protein sequence ID" value="jg13177"/>
    <property type="gene ID" value="jg13177"/>
</dbReference>
<organism evidence="2 3">
    <name type="scientific">Ditylenchus dipsaci</name>
    <dbReference type="NCBI Taxonomy" id="166011"/>
    <lineage>
        <taxon>Eukaryota</taxon>
        <taxon>Metazoa</taxon>
        <taxon>Ecdysozoa</taxon>
        <taxon>Nematoda</taxon>
        <taxon>Chromadorea</taxon>
        <taxon>Rhabditida</taxon>
        <taxon>Tylenchina</taxon>
        <taxon>Tylenchomorpha</taxon>
        <taxon>Sphaerularioidea</taxon>
        <taxon>Anguinidae</taxon>
        <taxon>Anguininae</taxon>
        <taxon>Ditylenchus</taxon>
    </lineage>
</organism>
<feature type="region of interest" description="Disordered" evidence="1">
    <location>
        <begin position="109"/>
        <end position="134"/>
    </location>
</feature>
<feature type="compositionally biased region" description="Polar residues" evidence="1">
    <location>
        <begin position="118"/>
        <end position="132"/>
    </location>
</feature>
<evidence type="ECO:0000256" key="1">
    <source>
        <dbReference type="SAM" id="MobiDB-lite"/>
    </source>
</evidence>
<proteinExistence type="predicted"/>
<accession>A0A915CVX0</accession>
<dbReference type="AlphaFoldDB" id="A0A915CVX0"/>